<gene>
    <name evidence="4" type="ORF">JAAARDRAFT_116940</name>
</gene>
<feature type="domain" description="CCHC-type" evidence="3">
    <location>
        <begin position="3"/>
        <end position="18"/>
    </location>
</feature>
<dbReference type="GO" id="GO:0006397">
    <property type="term" value="P:mRNA processing"/>
    <property type="evidence" value="ECO:0007669"/>
    <property type="project" value="UniProtKB-KW"/>
</dbReference>
<keyword evidence="1" id="KW-0507">mRNA processing</keyword>
<keyword evidence="5" id="KW-1185">Reference proteome</keyword>
<dbReference type="HOGENOM" id="CLU_2032103_0_0_1"/>
<name>A0A067QCX1_9AGAM</name>
<keyword evidence="2" id="KW-0479">Metal-binding</keyword>
<organism evidence="4 5">
    <name type="scientific">Jaapia argillacea MUCL 33604</name>
    <dbReference type="NCBI Taxonomy" id="933084"/>
    <lineage>
        <taxon>Eukaryota</taxon>
        <taxon>Fungi</taxon>
        <taxon>Dikarya</taxon>
        <taxon>Basidiomycota</taxon>
        <taxon>Agaricomycotina</taxon>
        <taxon>Agaricomycetes</taxon>
        <taxon>Agaricomycetidae</taxon>
        <taxon>Jaapiales</taxon>
        <taxon>Jaapiaceae</taxon>
        <taxon>Jaapia</taxon>
    </lineage>
</organism>
<feature type="non-terminal residue" evidence="4">
    <location>
        <position position="122"/>
    </location>
</feature>
<protein>
    <recommendedName>
        <fullName evidence="3">CCHC-type domain-containing protein</fullName>
    </recommendedName>
</protein>
<sequence length="122" mass="13593">MHCFRCNQSGHMMNTCPELTELLTKGIVTKDEAGRIMMMDGTRICQEDGESIVAAVEQMKPSVNFISYSLGADKADKTGDKSDDEGDKMGVYPVLHSQKIAGTKRREILDGVYPPPRPTWKR</sequence>
<dbReference type="SUPFAM" id="SSF57756">
    <property type="entry name" value="Retrovirus zinc finger-like domains"/>
    <property type="match status" value="1"/>
</dbReference>
<keyword evidence="2" id="KW-0862">Zinc</keyword>
<dbReference type="AlphaFoldDB" id="A0A067QCX1"/>
<dbReference type="SMART" id="SM00343">
    <property type="entry name" value="ZnF_C2HC"/>
    <property type="match status" value="1"/>
</dbReference>
<evidence type="ECO:0000313" key="5">
    <source>
        <dbReference type="Proteomes" id="UP000027265"/>
    </source>
</evidence>
<evidence type="ECO:0000313" key="4">
    <source>
        <dbReference type="EMBL" id="KDQ63995.1"/>
    </source>
</evidence>
<dbReference type="PROSITE" id="PS50158">
    <property type="entry name" value="ZF_CCHC"/>
    <property type="match status" value="1"/>
</dbReference>
<evidence type="ECO:0000256" key="1">
    <source>
        <dbReference type="ARBA" id="ARBA00022664"/>
    </source>
</evidence>
<evidence type="ECO:0000256" key="2">
    <source>
        <dbReference type="PROSITE-ProRule" id="PRU00047"/>
    </source>
</evidence>
<dbReference type="InterPro" id="IPR001878">
    <property type="entry name" value="Znf_CCHC"/>
</dbReference>
<evidence type="ECO:0000259" key="3">
    <source>
        <dbReference type="PROSITE" id="PS50158"/>
    </source>
</evidence>
<dbReference type="Proteomes" id="UP000027265">
    <property type="component" value="Unassembled WGS sequence"/>
</dbReference>
<dbReference type="EMBL" id="KL197709">
    <property type="protein sequence ID" value="KDQ63995.1"/>
    <property type="molecule type" value="Genomic_DNA"/>
</dbReference>
<dbReference type="OrthoDB" id="3268646at2759"/>
<dbReference type="GO" id="GO:0003676">
    <property type="term" value="F:nucleic acid binding"/>
    <property type="evidence" value="ECO:0007669"/>
    <property type="project" value="InterPro"/>
</dbReference>
<dbReference type="InParanoid" id="A0A067QCX1"/>
<proteinExistence type="predicted"/>
<reference evidence="5" key="1">
    <citation type="journal article" date="2014" name="Proc. Natl. Acad. Sci. U.S.A.">
        <title>Extensive sampling of basidiomycete genomes demonstrates inadequacy of the white-rot/brown-rot paradigm for wood decay fungi.</title>
        <authorList>
            <person name="Riley R."/>
            <person name="Salamov A.A."/>
            <person name="Brown D.W."/>
            <person name="Nagy L.G."/>
            <person name="Floudas D."/>
            <person name="Held B.W."/>
            <person name="Levasseur A."/>
            <person name="Lombard V."/>
            <person name="Morin E."/>
            <person name="Otillar R."/>
            <person name="Lindquist E.A."/>
            <person name="Sun H."/>
            <person name="LaButti K.M."/>
            <person name="Schmutz J."/>
            <person name="Jabbour D."/>
            <person name="Luo H."/>
            <person name="Baker S.E."/>
            <person name="Pisabarro A.G."/>
            <person name="Walton J.D."/>
            <person name="Blanchette R.A."/>
            <person name="Henrissat B."/>
            <person name="Martin F."/>
            <person name="Cullen D."/>
            <person name="Hibbett D.S."/>
            <person name="Grigoriev I.V."/>
        </authorList>
    </citation>
    <scope>NUCLEOTIDE SEQUENCE [LARGE SCALE GENOMIC DNA]</scope>
    <source>
        <strain evidence="5">MUCL 33604</strain>
    </source>
</reference>
<dbReference type="GO" id="GO:0008270">
    <property type="term" value="F:zinc ion binding"/>
    <property type="evidence" value="ECO:0007669"/>
    <property type="project" value="UniProtKB-KW"/>
</dbReference>
<dbReference type="InterPro" id="IPR036875">
    <property type="entry name" value="Znf_CCHC_sf"/>
</dbReference>
<keyword evidence="2" id="KW-0863">Zinc-finger</keyword>
<accession>A0A067QCX1</accession>